<dbReference type="EMBL" id="CAJMWS010000320">
    <property type="protein sequence ID" value="CAE6419852.1"/>
    <property type="molecule type" value="Genomic_DNA"/>
</dbReference>
<gene>
    <name evidence="1" type="ORF">RDB_LOCUS83815</name>
</gene>
<evidence type="ECO:0000313" key="1">
    <source>
        <dbReference type="EMBL" id="CAE6419852.1"/>
    </source>
</evidence>
<sequence length="109" mass="12354">MILSVQTPSHLGKRLYDTPDLARIRFPDGPLMPTRSHLELFSPANVSRPVDPGTSAHVILVYQFANSREHSPNSLRVDTRAWNNPQRGIGNMVRTLVRLESHDHSSRYV</sequence>
<dbReference type="AlphaFoldDB" id="A0A8H2X980"/>
<dbReference type="Proteomes" id="UP000663846">
    <property type="component" value="Unassembled WGS sequence"/>
</dbReference>
<comment type="caution">
    <text evidence="1">The sequence shown here is derived from an EMBL/GenBank/DDBJ whole genome shotgun (WGS) entry which is preliminary data.</text>
</comment>
<accession>A0A8H2X980</accession>
<name>A0A8H2X980_9AGAM</name>
<evidence type="ECO:0000313" key="2">
    <source>
        <dbReference type="Proteomes" id="UP000663846"/>
    </source>
</evidence>
<organism evidence="1 2">
    <name type="scientific">Rhizoctonia solani</name>
    <dbReference type="NCBI Taxonomy" id="456999"/>
    <lineage>
        <taxon>Eukaryota</taxon>
        <taxon>Fungi</taxon>
        <taxon>Dikarya</taxon>
        <taxon>Basidiomycota</taxon>
        <taxon>Agaricomycotina</taxon>
        <taxon>Agaricomycetes</taxon>
        <taxon>Cantharellales</taxon>
        <taxon>Ceratobasidiaceae</taxon>
        <taxon>Rhizoctonia</taxon>
    </lineage>
</organism>
<protein>
    <submittedName>
        <fullName evidence="1">Uncharacterized protein</fullName>
    </submittedName>
</protein>
<proteinExistence type="predicted"/>
<reference evidence="1" key="1">
    <citation type="submission" date="2021-01" db="EMBL/GenBank/DDBJ databases">
        <authorList>
            <person name="Kaushik A."/>
        </authorList>
    </citation>
    <scope>NUCLEOTIDE SEQUENCE</scope>
    <source>
        <strain evidence="1">AG1-1C</strain>
    </source>
</reference>